<organism evidence="4 5">
    <name type="scientific">Pseudoclavibacter caeni</name>
    <dbReference type="NCBI Taxonomy" id="908846"/>
    <lineage>
        <taxon>Bacteria</taxon>
        <taxon>Bacillati</taxon>
        <taxon>Actinomycetota</taxon>
        <taxon>Actinomycetes</taxon>
        <taxon>Micrococcales</taxon>
        <taxon>Microbacteriaceae</taxon>
        <taxon>Pseudoclavibacter</taxon>
    </lineage>
</organism>
<reference evidence="4 5" key="1">
    <citation type="submission" date="2019-09" db="EMBL/GenBank/DDBJ databases">
        <title>Phylogeny of genus Pseudoclavibacter and closely related genus.</title>
        <authorList>
            <person name="Li Y."/>
        </authorList>
    </citation>
    <scope>NUCLEOTIDE SEQUENCE [LARGE SCALE GENOMIC DNA]</scope>
    <source>
        <strain evidence="4 5">JCM 16921</strain>
    </source>
</reference>
<dbReference type="OrthoDB" id="8454826at2"/>
<dbReference type="Pfam" id="PF00497">
    <property type="entry name" value="SBP_bac_3"/>
    <property type="match status" value="1"/>
</dbReference>
<evidence type="ECO:0000256" key="2">
    <source>
        <dbReference type="SAM" id="SignalP"/>
    </source>
</evidence>
<feature type="chain" id="PRO_5039717122" evidence="2">
    <location>
        <begin position="22"/>
        <end position="259"/>
    </location>
</feature>
<dbReference type="PANTHER" id="PTHR35936:SF17">
    <property type="entry name" value="ARGININE-BINDING EXTRACELLULAR PROTEIN ARTP"/>
    <property type="match status" value="1"/>
</dbReference>
<keyword evidence="5" id="KW-1185">Reference proteome</keyword>
<dbReference type="EMBL" id="WBKA01000002">
    <property type="protein sequence ID" value="KAB1632791.1"/>
    <property type="molecule type" value="Genomic_DNA"/>
</dbReference>
<evidence type="ECO:0000256" key="1">
    <source>
        <dbReference type="ARBA" id="ARBA00022729"/>
    </source>
</evidence>
<dbReference type="SUPFAM" id="SSF53850">
    <property type="entry name" value="Periplasmic binding protein-like II"/>
    <property type="match status" value="1"/>
</dbReference>
<evidence type="ECO:0000259" key="3">
    <source>
        <dbReference type="SMART" id="SM00062"/>
    </source>
</evidence>
<feature type="signal peptide" evidence="2">
    <location>
        <begin position="1"/>
        <end position="21"/>
    </location>
</feature>
<evidence type="ECO:0000313" key="4">
    <source>
        <dbReference type="EMBL" id="KAB1632791.1"/>
    </source>
</evidence>
<evidence type="ECO:0000313" key="5">
    <source>
        <dbReference type="Proteomes" id="UP000481339"/>
    </source>
</evidence>
<accession>A0A7C8FY67</accession>
<dbReference type="SMART" id="SM00062">
    <property type="entry name" value="PBPb"/>
    <property type="match status" value="1"/>
</dbReference>
<gene>
    <name evidence="4" type="ORF">F8O02_02665</name>
</gene>
<sequence length="259" mass="27492">MSRCRTIMAAVALSAAGGLLLSGCTSTEGGGKLIEEGSLTACSEASYPPFEQTTGDKVEGIDADISAEIAKDLGVDLKQVNTAFEGLQSGQDLDNKKCDIAISAITITDERKTKMDFSDPYYHDDLAVITRKDSGITTVDEATDGTRKVGVQQATTGEDWANEHGLNPQQFEDASMAAESLDNGSIDVVIDQVAPSNEHLKKYPDTLVKIGTIPTDETYGIAVRKGNTELLDSVNATIERIKGDGTLDGILQKWGAAES</sequence>
<dbReference type="InterPro" id="IPR001638">
    <property type="entry name" value="Solute-binding_3/MltF_N"/>
</dbReference>
<dbReference type="AlphaFoldDB" id="A0A7C8FY67"/>
<comment type="caution">
    <text evidence="4">The sequence shown here is derived from an EMBL/GenBank/DDBJ whole genome shotgun (WGS) entry which is preliminary data.</text>
</comment>
<name>A0A7C8FY67_9MICO</name>
<dbReference type="Proteomes" id="UP000481339">
    <property type="component" value="Unassembled WGS sequence"/>
</dbReference>
<dbReference type="RefSeq" id="WP_158035713.1">
    <property type="nucleotide sequence ID" value="NZ_BAAAZV010000003.1"/>
</dbReference>
<dbReference type="CDD" id="cd13530">
    <property type="entry name" value="PBP2_peptides_like"/>
    <property type="match status" value="1"/>
</dbReference>
<dbReference type="PANTHER" id="PTHR35936">
    <property type="entry name" value="MEMBRANE-BOUND LYTIC MUREIN TRANSGLYCOSYLASE F"/>
    <property type="match status" value="1"/>
</dbReference>
<dbReference type="PROSITE" id="PS51257">
    <property type="entry name" value="PROKAR_LIPOPROTEIN"/>
    <property type="match status" value="1"/>
</dbReference>
<protein>
    <submittedName>
        <fullName evidence="4">Amino acid ABC transporter substrate-binding protein</fullName>
    </submittedName>
</protein>
<feature type="domain" description="Solute-binding protein family 3/N-terminal" evidence="3">
    <location>
        <begin position="38"/>
        <end position="258"/>
    </location>
</feature>
<keyword evidence="1 2" id="KW-0732">Signal</keyword>
<dbReference type="Gene3D" id="3.40.190.10">
    <property type="entry name" value="Periplasmic binding protein-like II"/>
    <property type="match status" value="2"/>
</dbReference>
<proteinExistence type="predicted"/>